<dbReference type="InterPro" id="IPR000210">
    <property type="entry name" value="BTB/POZ_dom"/>
</dbReference>
<dbReference type="PROSITE" id="PS50097">
    <property type="entry name" value="BTB"/>
    <property type="match status" value="1"/>
</dbReference>
<dbReference type="Gene3D" id="3.30.710.10">
    <property type="entry name" value="Potassium Channel Kv1.1, Chain A"/>
    <property type="match status" value="1"/>
</dbReference>
<feature type="domain" description="BTB" evidence="1">
    <location>
        <begin position="23"/>
        <end position="92"/>
    </location>
</feature>
<sequence>MADRLTIDLRAGLRELYPQCLYTDVLIYSGESYYRVHKIILHAQSSVFASIFEGGFQRESTGQQFIRLDEDDPITLGVLIDFLYTSVCNEERASLAGDSSLFAIDLYAMGLKYKVPALCFLAADRLAKLSLTVTPGSASLEACFRVIRKIVACSADNDERLWDALVRKLKPEFWWLTTSQDFFAVMMELPPPMNAITRAG</sequence>
<reference evidence="2" key="1">
    <citation type="submission" date="2023-08" db="EMBL/GenBank/DDBJ databases">
        <title>Black Yeasts Isolated from many extreme environments.</title>
        <authorList>
            <person name="Coleine C."/>
            <person name="Stajich J.E."/>
            <person name="Selbmann L."/>
        </authorList>
    </citation>
    <scope>NUCLEOTIDE SEQUENCE</scope>
    <source>
        <strain evidence="2">CCFEE 5810</strain>
    </source>
</reference>
<evidence type="ECO:0000313" key="2">
    <source>
        <dbReference type="EMBL" id="KAK5706184.1"/>
    </source>
</evidence>
<name>A0AAN7WB64_9PEZI</name>
<dbReference type="Pfam" id="PF00651">
    <property type="entry name" value="BTB"/>
    <property type="match status" value="1"/>
</dbReference>
<evidence type="ECO:0000259" key="1">
    <source>
        <dbReference type="PROSITE" id="PS50097"/>
    </source>
</evidence>
<accession>A0AAN7WB64</accession>
<dbReference type="CDD" id="cd18186">
    <property type="entry name" value="BTB_POZ_ZBTB_KLHL-like"/>
    <property type="match status" value="1"/>
</dbReference>
<dbReference type="AlphaFoldDB" id="A0AAN7WB64"/>
<dbReference type="SMART" id="SM00225">
    <property type="entry name" value="BTB"/>
    <property type="match status" value="1"/>
</dbReference>
<dbReference type="Proteomes" id="UP001310594">
    <property type="component" value="Unassembled WGS sequence"/>
</dbReference>
<comment type="caution">
    <text evidence="2">The sequence shown here is derived from an EMBL/GenBank/DDBJ whole genome shotgun (WGS) entry which is preliminary data.</text>
</comment>
<proteinExistence type="predicted"/>
<gene>
    <name evidence="2" type="ORF">LTR97_001171</name>
</gene>
<protein>
    <recommendedName>
        <fullName evidence="1">BTB domain-containing protein</fullName>
    </recommendedName>
</protein>
<evidence type="ECO:0000313" key="3">
    <source>
        <dbReference type="Proteomes" id="UP001310594"/>
    </source>
</evidence>
<organism evidence="2 3">
    <name type="scientific">Elasticomyces elasticus</name>
    <dbReference type="NCBI Taxonomy" id="574655"/>
    <lineage>
        <taxon>Eukaryota</taxon>
        <taxon>Fungi</taxon>
        <taxon>Dikarya</taxon>
        <taxon>Ascomycota</taxon>
        <taxon>Pezizomycotina</taxon>
        <taxon>Dothideomycetes</taxon>
        <taxon>Dothideomycetidae</taxon>
        <taxon>Mycosphaerellales</taxon>
        <taxon>Teratosphaeriaceae</taxon>
        <taxon>Elasticomyces</taxon>
    </lineage>
</organism>
<dbReference type="SUPFAM" id="SSF54695">
    <property type="entry name" value="POZ domain"/>
    <property type="match status" value="1"/>
</dbReference>
<dbReference type="EMBL" id="JAVRQU010000002">
    <property type="protein sequence ID" value="KAK5706184.1"/>
    <property type="molecule type" value="Genomic_DNA"/>
</dbReference>
<dbReference type="InterPro" id="IPR011333">
    <property type="entry name" value="SKP1/BTB/POZ_sf"/>
</dbReference>